<evidence type="ECO:0000256" key="12">
    <source>
        <dbReference type="SAM" id="MobiDB-lite"/>
    </source>
</evidence>
<evidence type="ECO:0000313" key="16">
    <source>
        <dbReference type="Proteomes" id="UP001140949"/>
    </source>
</evidence>
<evidence type="ECO:0000256" key="4">
    <source>
        <dbReference type="ARBA" id="ARBA00023012"/>
    </source>
</evidence>
<feature type="domain" description="HTH myb-type" evidence="14">
    <location>
        <begin position="212"/>
        <end position="275"/>
    </location>
</feature>
<dbReference type="PROSITE" id="PS51294">
    <property type="entry name" value="HTH_MYB"/>
    <property type="match status" value="1"/>
</dbReference>
<evidence type="ECO:0000256" key="6">
    <source>
        <dbReference type="ARBA" id="ARBA00023125"/>
    </source>
</evidence>
<keyword evidence="4 10" id="KW-0902">Two-component regulatory system</keyword>
<dbReference type="PROSITE" id="PS50110">
    <property type="entry name" value="RESPONSE_REGULATORY"/>
    <property type="match status" value="1"/>
</dbReference>
<dbReference type="CDD" id="cd17584">
    <property type="entry name" value="REC_typeB_ARR-like"/>
    <property type="match status" value="1"/>
</dbReference>
<reference evidence="15" key="1">
    <citation type="journal article" date="2023" name="GigaByte">
        <title>Genome assembly of the bearded iris, Iris pallida Lam.</title>
        <authorList>
            <person name="Bruccoleri R.E."/>
            <person name="Oakeley E.J."/>
            <person name="Faust A.M.E."/>
            <person name="Altorfer M."/>
            <person name="Dessus-Babus S."/>
            <person name="Burckhardt D."/>
            <person name="Oertli M."/>
            <person name="Naumann U."/>
            <person name="Petersen F."/>
            <person name="Wong J."/>
        </authorList>
    </citation>
    <scope>NUCLEOTIDE SEQUENCE</scope>
    <source>
        <strain evidence="15">GSM-AAB239-AS_SAM_17_03QT</strain>
    </source>
</reference>
<dbReference type="Proteomes" id="UP001140949">
    <property type="component" value="Unassembled WGS sequence"/>
</dbReference>
<gene>
    <name evidence="15" type="ORF">M6B38_381355</name>
</gene>
<dbReference type="SUPFAM" id="SSF52172">
    <property type="entry name" value="CheY-like"/>
    <property type="match status" value="1"/>
</dbReference>
<dbReference type="NCBIfam" id="TIGR01557">
    <property type="entry name" value="myb_SHAQKYF"/>
    <property type="match status" value="1"/>
</dbReference>
<evidence type="ECO:0000256" key="8">
    <source>
        <dbReference type="ARBA" id="ARBA00023163"/>
    </source>
</evidence>
<evidence type="ECO:0000256" key="11">
    <source>
        <dbReference type="PROSITE-ProRule" id="PRU00169"/>
    </source>
</evidence>
<protein>
    <recommendedName>
        <fullName evidence="10">Two-component response regulator</fullName>
    </recommendedName>
</protein>
<feature type="compositionally biased region" description="Acidic residues" evidence="12">
    <location>
        <begin position="198"/>
        <end position="209"/>
    </location>
</feature>
<dbReference type="InterPro" id="IPR001005">
    <property type="entry name" value="SANT/Myb"/>
</dbReference>
<evidence type="ECO:0000313" key="15">
    <source>
        <dbReference type="EMBL" id="KAJ6824453.1"/>
    </source>
</evidence>
<dbReference type="InterPro" id="IPR017930">
    <property type="entry name" value="Myb_dom"/>
</dbReference>
<dbReference type="PANTHER" id="PTHR43874:SF123">
    <property type="entry name" value="TWO-COMPONENT RESPONSE REGULATOR ARR14"/>
    <property type="match status" value="1"/>
</dbReference>
<evidence type="ECO:0000256" key="3">
    <source>
        <dbReference type="ARBA" id="ARBA00022553"/>
    </source>
</evidence>
<evidence type="ECO:0000256" key="5">
    <source>
        <dbReference type="ARBA" id="ARBA00023015"/>
    </source>
</evidence>
<dbReference type="InterPro" id="IPR001789">
    <property type="entry name" value="Sig_transdc_resp-reg_receiver"/>
</dbReference>
<comment type="function">
    <text evidence="10">Transcriptional activator that binds specific DNA sequence.</text>
</comment>
<dbReference type="PIRSF" id="PIRSF036392">
    <property type="entry name" value="RR_ARR_type-B"/>
    <property type="match status" value="1"/>
</dbReference>
<keyword evidence="6 10" id="KW-0238">DNA-binding</keyword>
<keyword evidence="3 11" id="KW-0597">Phosphoprotein</keyword>
<sequence length="688" mass="75322">MNMMSSASSYGSSRMEDDQQFPAGLRVLVVDDDVTCLKILEHMLHRCRYRVTKCCHATVALSLLRERRGSFDVVISDVHMPDMDGFKLLEHVGLEMDLPVIMMSADGSTNAVMRGIKHGACDYLIKPVRIEELKNIWQHVIRKKWNGSRDVDNSGSMEDSDRDKSTDKTVLDDPEYASSVNDGAEGSWKSQKKKRDADEDEDDGEDNDDPSTSKKPRVVWSVELHQQFVSAVSQLGIEKAVPKRILELMNVPGLTRENVASHLQHDDINMQKFRLYLKRLSGVPQQQNGIPNSLCGPVESNTKLGSLGRLDFQALSASGQIPPQTLAALHAELLGQSSGSLVLPAIDQPVLQASMQGPKCIPAEREVAFGRPLFKCQSSTSKQFPLTSIAVEDMSSGYSIWPSTHFSNISSSSNIRSLNNTQNGSLLEQALQQQQLYPVLSDSHQLVNVQPSCLVVPSQPLNASNLSESSVIVNQNFPSQPSNSYKMGNSSVAITESPNFNNNNVVADYRQLASQSDNAALCLGQLSNGDFKNMGVLTGYSSSGSLTPSVSSCSAWTNSSSGWQSPSSNVNFCPSTRLPPYLPLLDIQGSEPKTRTPSDQGQVRNLGFVGKGTCIPSRFAVDDFDSPTNETSLRNTCNGDDGDRVKQEFLLDFKDSSKVGNTMLQHFSSPDFMGVLSKDGLEGYFLKS</sequence>
<accession>A0AAX6G7K3</accession>
<feature type="region of interest" description="Disordered" evidence="12">
    <location>
        <begin position="148"/>
        <end position="216"/>
    </location>
</feature>
<dbReference type="FunFam" id="1.10.10.60:FF:000007">
    <property type="entry name" value="Two-component response regulator"/>
    <property type="match status" value="1"/>
</dbReference>
<comment type="similarity">
    <text evidence="2">Belongs to the ARR family. Type-B subfamily.</text>
</comment>
<evidence type="ECO:0000256" key="10">
    <source>
        <dbReference type="PIRNR" id="PIRNR036392"/>
    </source>
</evidence>
<dbReference type="GO" id="GO:0005634">
    <property type="term" value="C:nucleus"/>
    <property type="evidence" value="ECO:0007669"/>
    <property type="project" value="UniProtKB-SubCell"/>
</dbReference>
<feature type="modified residue" description="4-aspartylphosphate" evidence="11">
    <location>
        <position position="77"/>
    </location>
</feature>
<feature type="domain" description="Response regulatory" evidence="13">
    <location>
        <begin position="26"/>
        <end position="141"/>
    </location>
</feature>
<dbReference type="InterPro" id="IPR009057">
    <property type="entry name" value="Homeodomain-like_sf"/>
</dbReference>
<dbReference type="SMART" id="SM00448">
    <property type="entry name" value="REC"/>
    <property type="match status" value="1"/>
</dbReference>
<dbReference type="GO" id="GO:0003677">
    <property type="term" value="F:DNA binding"/>
    <property type="evidence" value="ECO:0007669"/>
    <property type="project" value="UniProtKB-KW"/>
</dbReference>
<dbReference type="Pfam" id="PF00249">
    <property type="entry name" value="Myb_DNA-binding"/>
    <property type="match status" value="1"/>
</dbReference>
<dbReference type="GO" id="GO:0003700">
    <property type="term" value="F:DNA-binding transcription factor activity"/>
    <property type="evidence" value="ECO:0007669"/>
    <property type="project" value="UniProtKB-UniRule"/>
</dbReference>
<dbReference type="InterPro" id="IPR017053">
    <property type="entry name" value="Response_reg_B-typ_pln"/>
</dbReference>
<evidence type="ECO:0000256" key="1">
    <source>
        <dbReference type="ARBA" id="ARBA00004123"/>
    </source>
</evidence>
<dbReference type="FunFam" id="3.40.50.2300:FF:000408">
    <property type="entry name" value="Two-component response regulator"/>
    <property type="match status" value="1"/>
</dbReference>
<evidence type="ECO:0000256" key="7">
    <source>
        <dbReference type="ARBA" id="ARBA00023159"/>
    </source>
</evidence>
<keyword evidence="7 10" id="KW-0010">Activator</keyword>
<evidence type="ECO:0000259" key="14">
    <source>
        <dbReference type="PROSITE" id="PS51294"/>
    </source>
</evidence>
<keyword evidence="5 10" id="KW-0805">Transcription regulation</keyword>
<feature type="compositionally biased region" description="Basic and acidic residues" evidence="12">
    <location>
        <begin position="159"/>
        <end position="171"/>
    </location>
</feature>
<dbReference type="Gene3D" id="1.10.10.60">
    <property type="entry name" value="Homeodomain-like"/>
    <property type="match status" value="1"/>
</dbReference>
<dbReference type="Pfam" id="PF00072">
    <property type="entry name" value="Response_reg"/>
    <property type="match status" value="1"/>
</dbReference>
<proteinExistence type="inferred from homology"/>
<organism evidence="15 16">
    <name type="scientific">Iris pallida</name>
    <name type="common">Sweet iris</name>
    <dbReference type="NCBI Taxonomy" id="29817"/>
    <lineage>
        <taxon>Eukaryota</taxon>
        <taxon>Viridiplantae</taxon>
        <taxon>Streptophyta</taxon>
        <taxon>Embryophyta</taxon>
        <taxon>Tracheophyta</taxon>
        <taxon>Spermatophyta</taxon>
        <taxon>Magnoliopsida</taxon>
        <taxon>Liliopsida</taxon>
        <taxon>Asparagales</taxon>
        <taxon>Iridaceae</taxon>
        <taxon>Iridoideae</taxon>
        <taxon>Irideae</taxon>
        <taxon>Iris</taxon>
    </lineage>
</organism>
<evidence type="ECO:0000256" key="9">
    <source>
        <dbReference type="ARBA" id="ARBA00023242"/>
    </source>
</evidence>
<keyword evidence="8 10" id="KW-0804">Transcription</keyword>
<dbReference type="GO" id="GO:0000160">
    <property type="term" value="P:phosphorelay signal transduction system"/>
    <property type="evidence" value="ECO:0007669"/>
    <property type="project" value="UniProtKB-KW"/>
</dbReference>
<dbReference type="InterPro" id="IPR045279">
    <property type="entry name" value="ARR-like"/>
</dbReference>
<comment type="caution">
    <text evidence="15">The sequence shown here is derived from an EMBL/GenBank/DDBJ whole genome shotgun (WGS) entry which is preliminary data.</text>
</comment>
<dbReference type="PANTHER" id="PTHR43874">
    <property type="entry name" value="TWO-COMPONENT RESPONSE REGULATOR"/>
    <property type="match status" value="1"/>
</dbReference>
<dbReference type="EMBL" id="JANAVB010022000">
    <property type="protein sequence ID" value="KAJ6824453.1"/>
    <property type="molecule type" value="Genomic_DNA"/>
</dbReference>
<dbReference type="InterPro" id="IPR011006">
    <property type="entry name" value="CheY-like_superfamily"/>
</dbReference>
<evidence type="ECO:0000259" key="13">
    <source>
        <dbReference type="PROSITE" id="PS50110"/>
    </source>
</evidence>
<dbReference type="AlphaFoldDB" id="A0AAX6G7K3"/>
<dbReference type="InterPro" id="IPR006447">
    <property type="entry name" value="Myb_dom_plants"/>
</dbReference>
<keyword evidence="16" id="KW-1185">Reference proteome</keyword>
<reference evidence="15" key="2">
    <citation type="submission" date="2023-04" db="EMBL/GenBank/DDBJ databases">
        <authorList>
            <person name="Bruccoleri R.E."/>
            <person name="Oakeley E.J."/>
            <person name="Faust A.-M."/>
            <person name="Dessus-Babus S."/>
            <person name="Altorfer M."/>
            <person name="Burckhardt D."/>
            <person name="Oertli M."/>
            <person name="Naumann U."/>
            <person name="Petersen F."/>
            <person name="Wong J."/>
        </authorList>
    </citation>
    <scope>NUCLEOTIDE SEQUENCE</scope>
    <source>
        <strain evidence="15">GSM-AAB239-AS_SAM_17_03QT</strain>
        <tissue evidence="15">Leaf</tissue>
    </source>
</reference>
<keyword evidence="9 10" id="KW-0539">Nucleus</keyword>
<dbReference type="Gene3D" id="3.40.50.2300">
    <property type="match status" value="1"/>
</dbReference>
<name>A0AAX6G7K3_IRIPA</name>
<comment type="subcellular location">
    <subcellularLocation>
        <location evidence="1 10">Nucleus</location>
    </subcellularLocation>
</comment>
<dbReference type="SUPFAM" id="SSF46689">
    <property type="entry name" value="Homeodomain-like"/>
    <property type="match status" value="1"/>
</dbReference>
<evidence type="ECO:0000256" key="2">
    <source>
        <dbReference type="ARBA" id="ARBA00006015"/>
    </source>
</evidence>
<dbReference type="GO" id="GO:0009736">
    <property type="term" value="P:cytokinin-activated signaling pathway"/>
    <property type="evidence" value="ECO:0007669"/>
    <property type="project" value="InterPro"/>
</dbReference>